<dbReference type="EMBL" id="AP024233">
    <property type="protein sequence ID" value="BCO10360.1"/>
    <property type="molecule type" value="Genomic_DNA"/>
</dbReference>
<accession>A0A915XJI8</accession>
<protein>
    <submittedName>
        <fullName evidence="2">Uncharacterized protein</fullName>
    </submittedName>
</protein>
<proteinExistence type="predicted"/>
<reference evidence="2" key="1">
    <citation type="submission" date="2020-12" db="EMBL/GenBank/DDBJ databases">
        <title>Desulfobium dissulfuricans gen. nov., sp. nov., a novel mesophilic, sulfate-reducing bacterium isolated from a deep-sea hydrothermal vent.</title>
        <authorList>
            <person name="Hashimoto Y."/>
            <person name="Tame A."/>
            <person name="Sawayama S."/>
            <person name="Miyazaki J."/>
            <person name="Takai K."/>
            <person name="Nakagawa S."/>
        </authorList>
    </citation>
    <scope>NUCLEOTIDE SEQUENCE</scope>
    <source>
        <strain evidence="2">GF1</strain>
    </source>
</reference>
<evidence type="ECO:0000313" key="2">
    <source>
        <dbReference type="EMBL" id="BCO10360.1"/>
    </source>
</evidence>
<dbReference type="Proteomes" id="UP001063350">
    <property type="component" value="Chromosome"/>
</dbReference>
<sequence length="84" mass="9570">MAPARMMQFVDKHVKECDVCRFDPDLHHEIEKIREFVVPESKIPKAIRVQQEAPTMEISPEEDHEVTDDTPAVASNQTDPDKAA</sequence>
<keyword evidence="3" id="KW-1185">Reference proteome</keyword>
<name>A0A915XJI8_9BACT</name>
<feature type="region of interest" description="Disordered" evidence="1">
    <location>
        <begin position="50"/>
        <end position="84"/>
    </location>
</feature>
<dbReference type="AlphaFoldDB" id="A0A915XJI8"/>
<dbReference type="RefSeq" id="WP_267927095.1">
    <property type="nucleotide sequence ID" value="NZ_AP024233.1"/>
</dbReference>
<evidence type="ECO:0000256" key="1">
    <source>
        <dbReference type="SAM" id="MobiDB-lite"/>
    </source>
</evidence>
<dbReference type="KEGG" id="ddu:GF1_27360"/>
<evidence type="ECO:0000313" key="3">
    <source>
        <dbReference type="Proteomes" id="UP001063350"/>
    </source>
</evidence>
<feature type="compositionally biased region" description="Acidic residues" evidence="1">
    <location>
        <begin position="59"/>
        <end position="68"/>
    </location>
</feature>
<gene>
    <name evidence="2" type="ORF">GF1_27360</name>
</gene>
<organism evidence="2 3">
    <name type="scientific">Desulfolithobacter dissulfuricans</name>
    <dbReference type="NCBI Taxonomy" id="2795293"/>
    <lineage>
        <taxon>Bacteria</taxon>
        <taxon>Pseudomonadati</taxon>
        <taxon>Thermodesulfobacteriota</taxon>
        <taxon>Desulfobulbia</taxon>
        <taxon>Desulfobulbales</taxon>
        <taxon>Desulfobulbaceae</taxon>
        <taxon>Desulfolithobacter</taxon>
    </lineage>
</organism>